<gene>
    <name evidence="1" type="ORF">CTTA_4883</name>
</gene>
<protein>
    <submittedName>
        <fullName evidence="1">Uncharacterized protein</fullName>
    </submittedName>
</protein>
<comment type="caution">
    <text evidence="1">The sequence shown here is derived from an EMBL/GenBank/DDBJ whole genome shotgun (WGS) entry which is preliminary data.</text>
</comment>
<name>A0A5A7MJ75_COMTE</name>
<organism evidence="1 2">
    <name type="scientific">Comamonas testosteroni</name>
    <name type="common">Pseudomonas testosteroni</name>
    <dbReference type="NCBI Taxonomy" id="285"/>
    <lineage>
        <taxon>Bacteria</taxon>
        <taxon>Pseudomonadati</taxon>
        <taxon>Pseudomonadota</taxon>
        <taxon>Betaproteobacteria</taxon>
        <taxon>Burkholderiales</taxon>
        <taxon>Comamonadaceae</taxon>
        <taxon>Comamonas</taxon>
    </lineage>
</organism>
<dbReference type="RefSeq" id="WP_149357151.1">
    <property type="nucleotide sequence ID" value="NZ_BKBW01000020.1"/>
</dbReference>
<accession>A0A5A7MJ75</accession>
<proteinExistence type="predicted"/>
<dbReference type="AlphaFoldDB" id="A0A5A7MJ75"/>
<dbReference type="EMBL" id="BKBW01000020">
    <property type="protein sequence ID" value="GEQ77878.1"/>
    <property type="molecule type" value="Genomic_DNA"/>
</dbReference>
<dbReference type="Proteomes" id="UP000323105">
    <property type="component" value="Unassembled WGS sequence"/>
</dbReference>
<reference evidence="1 2" key="1">
    <citation type="journal article" date="2019" name="Microbiol. Resour. Announc.">
        <title>Draft Genome Sequence of Comamonas testosteroni TA441, a Bacterium That Has a Cryptic Phenol Degradation Gene Cluster.</title>
        <authorList>
            <person name="Arai H."/>
            <person name="Ishii M."/>
        </authorList>
    </citation>
    <scope>NUCLEOTIDE SEQUENCE [LARGE SCALE GENOMIC DNA]</scope>
    <source>
        <strain evidence="1 2">TA441</strain>
    </source>
</reference>
<sequence>MNDEELTALKKQFAFELYLQTQPHGLEHVAVFEIAQALARRIYPFDPTTSAALRIAAEWVKDPAVIDMFLKLKNGSADDRYLPTKAQFVMAICDRLDRISEEIGSLKRGSEVCEKANRLRRSFIELSTLVADCL</sequence>
<evidence type="ECO:0000313" key="2">
    <source>
        <dbReference type="Proteomes" id="UP000323105"/>
    </source>
</evidence>
<evidence type="ECO:0000313" key="1">
    <source>
        <dbReference type="EMBL" id="GEQ77878.1"/>
    </source>
</evidence>